<dbReference type="Gene3D" id="3.40.50.150">
    <property type="entry name" value="Vaccinia Virus protein VP39"/>
    <property type="match status" value="1"/>
</dbReference>
<comment type="caution">
    <text evidence="2">The sequence shown here is derived from an EMBL/GenBank/DDBJ whole genome shotgun (WGS) entry which is preliminary data.</text>
</comment>
<name>A0A2T4UKX6_9ACTN</name>
<dbReference type="Pfam" id="PF13489">
    <property type="entry name" value="Methyltransf_23"/>
    <property type="match status" value="1"/>
</dbReference>
<dbReference type="SUPFAM" id="SSF53335">
    <property type="entry name" value="S-adenosyl-L-methionine-dependent methyltransferases"/>
    <property type="match status" value="1"/>
</dbReference>
<feature type="compositionally biased region" description="Basic residues" evidence="1">
    <location>
        <begin position="13"/>
        <end position="22"/>
    </location>
</feature>
<gene>
    <name evidence="2" type="ORF">C7Y72_09490</name>
</gene>
<evidence type="ECO:0000256" key="1">
    <source>
        <dbReference type="SAM" id="MobiDB-lite"/>
    </source>
</evidence>
<evidence type="ECO:0000313" key="3">
    <source>
        <dbReference type="Proteomes" id="UP000240739"/>
    </source>
</evidence>
<keyword evidence="3" id="KW-1185">Reference proteome</keyword>
<protein>
    <recommendedName>
        <fullName evidence="4">Class I SAM-dependent methyltransferase</fullName>
    </recommendedName>
</protein>
<dbReference type="AlphaFoldDB" id="A0A2T4UKX6"/>
<dbReference type="Proteomes" id="UP000240739">
    <property type="component" value="Unassembled WGS sequence"/>
</dbReference>
<proteinExistence type="predicted"/>
<dbReference type="EMBL" id="PYYB01000001">
    <property type="protein sequence ID" value="PTL59865.1"/>
    <property type="molecule type" value="Genomic_DNA"/>
</dbReference>
<reference evidence="2 3" key="1">
    <citation type="submission" date="2018-03" db="EMBL/GenBank/DDBJ databases">
        <title>Aquarubrobacter algicola gen. nov., sp. nov., a novel actinobacterium isolated from shallow eutrophic lake during the end of cyanobacterial harmful algal blooms.</title>
        <authorList>
            <person name="Chun S.J."/>
        </authorList>
    </citation>
    <scope>NUCLEOTIDE SEQUENCE [LARGE SCALE GENOMIC DNA]</scope>
    <source>
        <strain evidence="2 3">Seoho-28</strain>
    </source>
</reference>
<feature type="region of interest" description="Disordered" evidence="1">
    <location>
        <begin position="1"/>
        <end position="38"/>
    </location>
</feature>
<dbReference type="InterPro" id="IPR029063">
    <property type="entry name" value="SAM-dependent_MTases_sf"/>
</dbReference>
<evidence type="ECO:0000313" key="2">
    <source>
        <dbReference type="EMBL" id="PTL59865.1"/>
    </source>
</evidence>
<feature type="compositionally biased region" description="Low complexity" evidence="1">
    <location>
        <begin position="23"/>
        <end position="38"/>
    </location>
</feature>
<sequence length="242" mass="26021">MATTGSGIATNLRHLRGRRGARAPRAPGTGAAGRVPRPMESLREAVWQAVPEDVEPERFAVRRAFLLSHVGPADRVLDAGCGAGAFAAALADHGAEVVGVDVSHEAIRRARRAHAGRATDLRVVPEGVALPFEEDAFDTVWAGEVLEHIVDPVGWLADVRRVLRWGGRLVLTTPYHGRVSTVLLGLRAAAFDAHFDPRADHLRFFSARTLDGLLRDAGFAEVDLRAVGGPPLLRHSFHVVAS</sequence>
<organism evidence="2 3">
    <name type="scientific">Paraconexibacter algicola</name>
    <dbReference type="NCBI Taxonomy" id="2133960"/>
    <lineage>
        <taxon>Bacteria</taxon>
        <taxon>Bacillati</taxon>
        <taxon>Actinomycetota</taxon>
        <taxon>Thermoleophilia</taxon>
        <taxon>Solirubrobacterales</taxon>
        <taxon>Paraconexibacteraceae</taxon>
        <taxon>Paraconexibacter</taxon>
    </lineage>
</organism>
<evidence type="ECO:0008006" key="4">
    <source>
        <dbReference type="Google" id="ProtNLM"/>
    </source>
</evidence>
<accession>A0A2T4UKX6</accession>
<dbReference type="PANTHER" id="PTHR43861">
    <property type="entry name" value="TRANS-ACONITATE 2-METHYLTRANSFERASE-RELATED"/>
    <property type="match status" value="1"/>
</dbReference>